<dbReference type="Pfam" id="PF13420">
    <property type="entry name" value="Acetyltransf_4"/>
    <property type="match status" value="1"/>
</dbReference>
<evidence type="ECO:0000313" key="3">
    <source>
        <dbReference type="Proteomes" id="UP000238882"/>
    </source>
</evidence>
<dbReference type="Proteomes" id="UP000238882">
    <property type="component" value="Unassembled WGS sequence"/>
</dbReference>
<dbReference type="EMBL" id="MSCN01000001">
    <property type="protein sequence ID" value="PQJ77677.1"/>
    <property type="molecule type" value="Genomic_DNA"/>
</dbReference>
<dbReference type="InterPro" id="IPR000182">
    <property type="entry name" value="GNAT_dom"/>
</dbReference>
<accession>A0A2S7WJ92</accession>
<feature type="domain" description="N-acetyltransferase" evidence="1">
    <location>
        <begin position="2"/>
        <end position="161"/>
    </location>
</feature>
<gene>
    <name evidence="2" type="ORF">BTO18_00095</name>
</gene>
<dbReference type="GO" id="GO:0016747">
    <property type="term" value="F:acyltransferase activity, transferring groups other than amino-acyl groups"/>
    <property type="evidence" value="ECO:0007669"/>
    <property type="project" value="InterPro"/>
</dbReference>
<dbReference type="OrthoDB" id="9811523at2"/>
<dbReference type="InterPro" id="IPR016181">
    <property type="entry name" value="Acyl_CoA_acyltransferase"/>
</dbReference>
<name>A0A2S7WJ92_9FLAO</name>
<protein>
    <recommendedName>
        <fullName evidence="1">N-acetyltransferase domain-containing protein</fullName>
    </recommendedName>
</protein>
<reference evidence="2 3" key="1">
    <citation type="submission" date="2016-12" db="EMBL/GenBank/DDBJ databases">
        <title>Trade-off between light-utilization and light-protection in marine flavobacteria.</title>
        <authorList>
            <person name="Kumagai Y."/>
            <person name="Yoshizawa S."/>
            <person name="Kogure K."/>
            <person name="Iwasaki W."/>
        </authorList>
    </citation>
    <scope>NUCLEOTIDE SEQUENCE [LARGE SCALE GENOMIC DNA]</scope>
    <source>
        <strain evidence="2 3">NBRC 108759</strain>
    </source>
</reference>
<evidence type="ECO:0000313" key="2">
    <source>
        <dbReference type="EMBL" id="PQJ77677.1"/>
    </source>
</evidence>
<sequence>MIQLKLFTAEDFSRLINWVDTKKLMYIFSAERFSFPLNHEQLATYINAEDRIAYKVIVKNSNEIIGHADFSKINKQSKSARICSVLIGDRKSSNKGFGTQIINEMIRIGFQEMKLHRIDLGVFDFNKQAIKCYRKCGFEIEGLFKDNIKFEDEYWSTYNMSIINNYDNEKTRIKSQRI</sequence>
<organism evidence="2 3">
    <name type="scientific">Polaribacter porphyrae</name>
    <dbReference type="NCBI Taxonomy" id="1137780"/>
    <lineage>
        <taxon>Bacteria</taxon>
        <taxon>Pseudomonadati</taxon>
        <taxon>Bacteroidota</taxon>
        <taxon>Flavobacteriia</taxon>
        <taxon>Flavobacteriales</taxon>
        <taxon>Flavobacteriaceae</taxon>
    </lineage>
</organism>
<dbReference type="PANTHER" id="PTHR43415">
    <property type="entry name" value="SPERMIDINE N(1)-ACETYLTRANSFERASE"/>
    <property type="match status" value="1"/>
</dbReference>
<dbReference type="RefSeq" id="WP_105014259.1">
    <property type="nucleotide sequence ID" value="NZ_MSCN01000001.1"/>
</dbReference>
<dbReference type="Gene3D" id="3.40.630.30">
    <property type="match status" value="1"/>
</dbReference>
<dbReference type="SUPFAM" id="SSF55729">
    <property type="entry name" value="Acyl-CoA N-acyltransferases (Nat)"/>
    <property type="match status" value="1"/>
</dbReference>
<dbReference type="PROSITE" id="PS51186">
    <property type="entry name" value="GNAT"/>
    <property type="match status" value="1"/>
</dbReference>
<dbReference type="PANTHER" id="PTHR43415:SF5">
    <property type="entry name" value="ACETYLTRANSFERASE"/>
    <property type="match status" value="1"/>
</dbReference>
<dbReference type="AlphaFoldDB" id="A0A2S7WJ92"/>
<keyword evidence="3" id="KW-1185">Reference proteome</keyword>
<comment type="caution">
    <text evidence="2">The sequence shown here is derived from an EMBL/GenBank/DDBJ whole genome shotgun (WGS) entry which is preliminary data.</text>
</comment>
<proteinExistence type="predicted"/>
<evidence type="ECO:0000259" key="1">
    <source>
        <dbReference type="PROSITE" id="PS51186"/>
    </source>
</evidence>